<feature type="repeat" description="ARM" evidence="4">
    <location>
        <begin position="577"/>
        <end position="605"/>
    </location>
</feature>
<dbReference type="InterPro" id="IPR011989">
    <property type="entry name" value="ARM-like"/>
</dbReference>
<sequence>MDDRKPSEADIENPEKHRTTNADDTSDVDMDEEEDEGGEVDVRGVPTWLKYERQPGWHKMWEFMHKLETPYRVGTRDMTHICLMCMDSIAKSGGSWKKALKLVGTTTIGMKHIERKHPHVSQEIELARLEKKANKAKGLTKRAALLALSQIPAEVDPPKKKFRVLPKPLWIPSADVDTNAVKSEIQQKVQSIASSMTQSTKVQYIVMIGCLFKHGLISAGARSALKSQAISEPEGILLAAVELLLVDWDLDEEHLLELLQLMPSTGVPTHSVTSSNMLGPSSSLYNKSRAMHSHNTHHAHPSAFSHSISASSMVHLGSSSIHALAVSATAQASADFKGDFEKIDQGLSSEDEDVQHEAAKKLRNLLSSERDLLIRQRPTLQVEALWALTNIAAGATDNTSVLLQNGVIPTLVSLLDSTNDEVLEQSVWVLGNLAGEGSQTRDLVLSAGALPPLIHNLRKTPPEKLSLLRILTWTLSNLCDGQPRPVFDINVVLPSLSNMLSSADTEVLSHVCWAFSHLCDGPSTHIQAVVDSEVCIRLVELLGHNSWRVTKPALRAIGNIVCAEDDHDYTQHIIECGAVPSLRKLIAHSNREIQKEACWTLSNIAAGTVDQIQCVLDSGCIPSLMGLASSDATDAEVRSEACWVVLNATSCGSDSQRTWSCRASRIWQQHFVTCAICSGAFSKHSNDTFFCAECKCNVCKNCDCTVFHLKYQESLWKEETEKETSEMKAKAASKRSKRQKKRQRTKERKAAMRQQQTGKNKTTHSSCSSSDDEDDDESADESPQSPPLVASMAQLRVRSRLDDMVDANDKLVSYLLETGSIMALAERLDQEDDSLWTVAEEDRPAIIQA</sequence>
<feature type="compositionally biased region" description="Basic and acidic residues" evidence="5">
    <location>
        <begin position="718"/>
        <end position="729"/>
    </location>
</feature>
<dbReference type="InterPro" id="IPR000225">
    <property type="entry name" value="Armadillo"/>
</dbReference>
<evidence type="ECO:0000313" key="6">
    <source>
        <dbReference type="EMBL" id="RHY31803.1"/>
    </source>
</evidence>
<name>A0A418B1B5_9STRA</name>
<dbReference type="SUPFAM" id="SSF48371">
    <property type="entry name" value="ARM repeat"/>
    <property type="match status" value="1"/>
</dbReference>
<dbReference type="EMBL" id="QUSY01000184">
    <property type="protein sequence ID" value="RHY31803.1"/>
    <property type="molecule type" value="Genomic_DNA"/>
</dbReference>
<dbReference type="InterPro" id="IPR016024">
    <property type="entry name" value="ARM-type_fold"/>
</dbReference>
<feature type="region of interest" description="Disordered" evidence="5">
    <location>
        <begin position="718"/>
        <end position="790"/>
    </location>
</feature>
<keyword evidence="2" id="KW-0813">Transport</keyword>
<feature type="region of interest" description="Disordered" evidence="5">
    <location>
        <begin position="1"/>
        <end position="41"/>
    </location>
</feature>
<evidence type="ECO:0000256" key="2">
    <source>
        <dbReference type="ARBA" id="ARBA00022448"/>
    </source>
</evidence>
<feature type="compositionally biased region" description="Polar residues" evidence="5">
    <location>
        <begin position="753"/>
        <end position="764"/>
    </location>
</feature>
<feature type="compositionally biased region" description="Acidic residues" evidence="5">
    <location>
        <begin position="770"/>
        <end position="780"/>
    </location>
</feature>
<evidence type="ECO:0000256" key="1">
    <source>
        <dbReference type="ARBA" id="ARBA00010394"/>
    </source>
</evidence>
<comment type="caution">
    <text evidence="6">The sequence shown here is derived from an EMBL/GenBank/DDBJ whole genome shotgun (WGS) entry which is preliminary data.</text>
</comment>
<dbReference type="PANTHER" id="PTHR23316">
    <property type="entry name" value="IMPORTIN ALPHA"/>
    <property type="match status" value="1"/>
</dbReference>
<evidence type="ECO:0000256" key="5">
    <source>
        <dbReference type="SAM" id="MobiDB-lite"/>
    </source>
</evidence>
<feature type="repeat" description="ARM" evidence="4">
    <location>
        <begin position="406"/>
        <end position="448"/>
    </location>
</feature>
<keyword evidence="3" id="KW-0653">Protein transport</keyword>
<evidence type="ECO:0000256" key="3">
    <source>
        <dbReference type="ARBA" id="ARBA00022927"/>
    </source>
</evidence>
<dbReference type="AlphaFoldDB" id="A0A418B1B5"/>
<proteinExistence type="inferred from homology"/>
<feature type="compositionally biased region" description="Basic residues" evidence="5">
    <location>
        <begin position="731"/>
        <end position="747"/>
    </location>
</feature>
<reference evidence="6 7" key="1">
    <citation type="submission" date="2018-08" db="EMBL/GenBank/DDBJ databases">
        <title>Aphanomyces genome sequencing and annotation.</title>
        <authorList>
            <person name="Minardi D."/>
            <person name="Oidtmann B."/>
            <person name="Van Der Giezen M."/>
            <person name="Studholme D.J."/>
        </authorList>
    </citation>
    <scope>NUCLEOTIDE SEQUENCE [LARGE SCALE GENOMIC DNA]</scope>
    <source>
        <strain evidence="6 7">NJM0002</strain>
    </source>
</reference>
<dbReference type="Proteomes" id="UP000285060">
    <property type="component" value="Unassembled WGS sequence"/>
</dbReference>
<dbReference type="Pfam" id="PF00514">
    <property type="entry name" value="Arm"/>
    <property type="match status" value="6"/>
</dbReference>
<dbReference type="SMART" id="SM00185">
    <property type="entry name" value="ARM"/>
    <property type="match status" value="7"/>
</dbReference>
<evidence type="ECO:0000256" key="4">
    <source>
        <dbReference type="PROSITE-ProRule" id="PRU00259"/>
    </source>
</evidence>
<evidence type="ECO:0000313" key="7">
    <source>
        <dbReference type="Proteomes" id="UP000285060"/>
    </source>
</evidence>
<dbReference type="VEuPathDB" id="FungiDB:H310_01944"/>
<protein>
    <submittedName>
        <fullName evidence="6">Uncharacterized protein</fullName>
    </submittedName>
</protein>
<dbReference type="PROSITE" id="PS50176">
    <property type="entry name" value="ARM_REPEAT"/>
    <property type="match status" value="2"/>
</dbReference>
<gene>
    <name evidence="6" type="ORF">DYB32_003144</name>
</gene>
<dbReference type="VEuPathDB" id="FungiDB:H310_01945"/>
<dbReference type="Gene3D" id="1.25.10.10">
    <property type="entry name" value="Leucine-rich Repeat Variant"/>
    <property type="match status" value="1"/>
</dbReference>
<feature type="compositionally biased region" description="Basic and acidic residues" evidence="5">
    <location>
        <begin position="1"/>
        <end position="21"/>
    </location>
</feature>
<organism evidence="6 7">
    <name type="scientific">Aphanomyces invadans</name>
    <dbReference type="NCBI Taxonomy" id="157072"/>
    <lineage>
        <taxon>Eukaryota</taxon>
        <taxon>Sar</taxon>
        <taxon>Stramenopiles</taxon>
        <taxon>Oomycota</taxon>
        <taxon>Saprolegniomycetes</taxon>
        <taxon>Saprolegniales</taxon>
        <taxon>Verrucalvaceae</taxon>
        <taxon>Aphanomyces</taxon>
    </lineage>
</organism>
<feature type="compositionally biased region" description="Acidic residues" evidence="5">
    <location>
        <begin position="24"/>
        <end position="39"/>
    </location>
</feature>
<dbReference type="GO" id="GO:0015031">
    <property type="term" value="P:protein transport"/>
    <property type="evidence" value="ECO:0007669"/>
    <property type="project" value="UniProtKB-KW"/>
</dbReference>
<keyword evidence="7" id="KW-1185">Reference proteome</keyword>
<accession>A0A418B1B5</accession>
<comment type="similarity">
    <text evidence="1">Belongs to the importin alpha family.</text>
</comment>